<keyword evidence="4" id="KW-1185">Reference proteome</keyword>
<feature type="transmembrane region" description="Helical" evidence="1">
    <location>
        <begin position="146"/>
        <end position="168"/>
    </location>
</feature>
<keyword evidence="3" id="KW-0378">Hydrolase</keyword>
<feature type="transmembrane region" description="Helical" evidence="1">
    <location>
        <begin position="78"/>
        <end position="97"/>
    </location>
</feature>
<dbReference type="GO" id="GO:0080120">
    <property type="term" value="P:CAAX-box protein maturation"/>
    <property type="evidence" value="ECO:0007669"/>
    <property type="project" value="UniProtKB-ARBA"/>
</dbReference>
<dbReference type="Proteomes" id="UP000315395">
    <property type="component" value="Chromosome"/>
</dbReference>
<evidence type="ECO:0000259" key="2">
    <source>
        <dbReference type="Pfam" id="PF02517"/>
    </source>
</evidence>
<feature type="transmembrane region" description="Helical" evidence="1">
    <location>
        <begin position="258"/>
        <end position="279"/>
    </location>
</feature>
<keyword evidence="3" id="KW-0482">Metalloprotease</keyword>
<dbReference type="Pfam" id="PF02517">
    <property type="entry name" value="Rce1-like"/>
    <property type="match status" value="1"/>
</dbReference>
<evidence type="ECO:0000313" key="3">
    <source>
        <dbReference type="EMBL" id="QDO89997.1"/>
    </source>
</evidence>
<evidence type="ECO:0000256" key="1">
    <source>
        <dbReference type="SAM" id="Phobius"/>
    </source>
</evidence>
<dbReference type="GO" id="GO:0004175">
    <property type="term" value="F:endopeptidase activity"/>
    <property type="evidence" value="ECO:0007669"/>
    <property type="project" value="UniProtKB-ARBA"/>
</dbReference>
<name>A0A516GEN6_9MICO</name>
<dbReference type="InterPro" id="IPR003675">
    <property type="entry name" value="Rce1/LyrA-like_dom"/>
</dbReference>
<feature type="domain" description="CAAX prenyl protease 2/Lysostaphin resistance protein A-like" evidence="2">
    <location>
        <begin position="184"/>
        <end position="268"/>
    </location>
</feature>
<proteinExistence type="predicted"/>
<dbReference type="GO" id="GO:0008237">
    <property type="term" value="F:metallopeptidase activity"/>
    <property type="evidence" value="ECO:0007669"/>
    <property type="project" value="UniProtKB-KW"/>
</dbReference>
<dbReference type="OrthoDB" id="4407663at2"/>
<feature type="transmembrane region" description="Helical" evidence="1">
    <location>
        <begin position="180"/>
        <end position="203"/>
    </location>
</feature>
<accession>A0A516GEN6</accession>
<keyword evidence="1" id="KW-0472">Membrane</keyword>
<keyword evidence="3" id="KW-0645">Protease</keyword>
<dbReference type="AlphaFoldDB" id="A0A516GEN6"/>
<organism evidence="3 4">
    <name type="scientific">Ornithinimicrobium ciconiae</name>
    <dbReference type="NCBI Taxonomy" id="2594265"/>
    <lineage>
        <taxon>Bacteria</taxon>
        <taxon>Bacillati</taxon>
        <taxon>Actinomycetota</taxon>
        <taxon>Actinomycetes</taxon>
        <taxon>Micrococcales</taxon>
        <taxon>Ornithinimicrobiaceae</taxon>
        <taxon>Ornithinimicrobium</taxon>
    </lineage>
</organism>
<feature type="transmembrane region" description="Helical" evidence="1">
    <location>
        <begin position="103"/>
        <end position="125"/>
    </location>
</feature>
<feature type="transmembrane region" description="Helical" evidence="1">
    <location>
        <begin position="215"/>
        <end position="246"/>
    </location>
</feature>
<evidence type="ECO:0000313" key="4">
    <source>
        <dbReference type="Proteomes" id="UP000315395"/>
    </source>
</evidence>
<protein>
    <submittedName>
        <fullName evidence="3">CPBP family intramembrane metalloprotease</fullName>
    </submittedName>
</protein>
<sequence length="283" mass="29495">MPPSQRPCSSWAPGACWPSAGRCPTREAAPPEAPGTTAVAVGGVSLVGELRTFLRAALVTPVPRSRRDSTPVLRRRRMVSAVTLLVGTAVLWWSLQLRPGDPLFYAGTAALAATWLVGAFLAGPLHLGRAHTRSGSAYARPVVQSLVLGALLLGVFLTGALLVAQVPVLRGPVDDLLDHARYGSLLLVLVITMVNGVAEEVFFRGALYGAIPQRLTVAATTAIYALTTVVVGVPLLVLAAACVGLVCGLQRRVTGGVLGPIITHLTWSTGMLLLLPPLLSSLG</sequence>
<dbReference type="GO" id="GO:0006508">
    <property type="term" value="P:proteolysis"/>
    <property type="evidence" value="ECO:0007669"/>
    <property type="project" value="UniProtKB-KW"/>
</dbReference>
<keyword evidence="1" id="KW-1133">Transmembrane helix</keyword>
<reference evidence="3 4" key="1">
    <citation type="submission" date="2019-07" db="EMBL/GenBank/DDBJ databases">
        <title>complete genome sequencing of Ornithinimicrobium sp. H23M54.</title>
        <authorList>
            <person name="Bae J.-W."/>
            <person name="Lee S.-Y."/>
        </authorList>
    </citation>
    <scope>NUCLEOTIDE SEQUENCE [LARGE SCALE GENOMIC DNA]</scope>
    <source>
        <strain evidence="3 4">H23M54</strain>
    </source>
</reference>
<dbReference type="KEGG" id="orz:FNH13_18100"/>
<gene>
    <name evidence="3" type="ORF">FNH13_18100</name>
</gene>
<keyword evidence="1" id="KW-0812">Transmembrane</keyword>
<dbReference type="EMBL" id="CP041616">
    <property type="protein sequence ID" value="QDO89997.1"/>
    <property type="molecule type" value="Genomic_DNA"/>
</dbReference>